<dbReference type="EMBL" id="GGEC01078704">
    <property type="protein sequence ID" value="MBX59188.1"/>
    <property type="molecule type" value="Transcribed_RNA"/>
</dbReference>
<name>A0A2P2PWS0_RHIMU</name>
<evidence type="ECO:0000313" key="1">
    <source>
        <dbReference type="EMBL" id="MBX59188.1"/>
    </source>
</evidence>
<reference evidence="1" key="1">
    <citation type="submission" date="2018-02" db="EMBL/GenBank/DDBJ databases">
        <title>Rhizophora mucronata_Transcriptome.</title>
        <authorList>
            <person name="Meera S.P."/>
            <person name="Sreeshan A."/>
            <person name="Augustine A."/>
        </authorList>
    </citation>
    <scope>NUCLEOTIDE SEQUENCE</scope>
    <source>
        <tissue evidence="1">Leaf</tissue>
    </source>
</reference>
<accession>A0A2P2PWS0</accession>
<protein>
    <submittedName>
        <fullName evidence="1">Uncharacterized protein</fullName>
    </submittedName>
</protein>
<proteinExistence type="predicted"/>
<organism evidence="1">
    <name type="scientific">Rhizophora mucronata</name>
    <name type="common">Asiatic mangrove</name>
    <dbReference type="NCBI Taxonomy" id="61149"/>
    <lineage>
        <taxon>Eukaryota</taxon>
        <taxon>Viridiplantae</taxon>
        <taxon>Streptophyta</taxon>
        <taxon>Embryophyta</taxon>
        <taxon>Tracheophyta</taxon>
        <taxon>Spermatophyta</taxon>
        <taxon>Magnoliopsida</taxon>
        <taxon>eudicotyledons</taxon>
        <taxon>Gunneridae</taxon>
        <taxon>Pentapetalae</taxon>
        <taxon>rosids</taxon>
        <taxon>fabids</taxon>
        <taxon>Malpighiales</taxon>
        <taxon>Rhizophoraceae</taxon>
        <taxon>Rhizophora</taxon>
    </lineage>
</organism>
<sequence length="15" mass="1625">MVLSKTLLVAPINLL</sequence>